<dbReference type="InterPro" id="IPR012338">
    <property type="entry name" value="Beta-lactam/transpept-like"/>
</dbReference>
<dbReference type="Pfam" id="PF00144">
    <property type="entry name" value="Beta-lactamase"/>
    <property type="match status" value="1"/>
</dbReference>
<organism evidence="2 3">
    <name type="scientific">Euzebyella marina</name>
    <dbReference type="NCBI Taxonomy" id="1761453"/>
    <lineage>
        <taxon>Bacteria</taxon>
        <taxon>Pseudomonadati</taxon>
        <taxon>Bacteroidota</taxon>
        <taxon>Flavobacteriia</taxon>
        <taxon>Flavobacteriales</taxon>
        <taxon>Flavobacteriaceae</taxon>
        <taxon>Euzebyella</taxon>
    </lineage>
</organism>
<dbReference type="EMBL" id="CP032050">
    <property type="protein sequence ID" value="AYN68073.1"/>
    <property type="molecule type" value="Genomic_DNA"/>
</dbReference>
<sequence>MKIAKRVLLAVLIILAIVIYTQYPKLNIISGYAAKNMASTVFLAHRSAESVNANDNNVPLIKLAEVSSNETSAEASVFGLMQRTSVCFEGIGCILVNDDFDEKASYRIPSRSKSTAQLPFPYGNKEPKDTIFPEVDYQLLNKALDSAFSRPEVQKTRTVLVNYKNQMVAERYVDGFNAETPVLGWSMTKSVLATLYGILEYQDKIDLNLPAPIEDWKTDERKEITINHLLRMQSGLEWEEDYSSISDVTRMLFLDTDMTLGQAQKPAIAKPTEIWNYSSGTSNLLSGILRDHFETQQAYLDFPYSALIDKIGMNSMIIETDQAGNYVGSSYAWANTRDWAKFGILYLNEGEWNGQHLFDRQWVDYITTPTAHSDGTYGGHFWLNAEGKYPDVPKDMYSANGYQGQRVFIIPSKDLVIVRTGLAEEPDFNINTFLKDVLAAFPSTDNSGLK</sequence>
<protein>
    <submittedName>
        <fullName evidence="2">Class C beta-lactamase-related serine hydrolase</fullName>
    </submittedName>
</protein>
<keyword evidence="3" id="KW-1185">Reference proteome</keyword>
<accession>A0A3G2L7B3</accession>
<dbReference type="InterPro" id="IPR001466">
    <property type="entry name" value="Beta-lactam-related"/>
</dbReference>
<dbReference type="OrthoDB" id="9773047at2"/>
<dbReference type="GO" id="GO:0016787">
    <property type="term" value="F:hydrolase activity"/>
    <property type="evidence" value="ECO:0007669"/>
    <property type="project" value="UniProtKB-KW"/>
</dbReference>
<evidence type="ECO:0000259" key="1">
    <source>
        <dbReference type="Pfam" id="PF00144"/>
    </source>
</evidence>
<dbReference type="SUPFAM" id="SSF56601">
    <property type="entry name" value="beta-lactamase/transpeptidase-like"/>
    <property type="match status" value="1"/>
</dbReference>
<dbReference type="PANTHER" id="PTHR43283:SF7">
    <property type="entry name" value="BETA-LACTAMASE-RELATED DOMAIN-CONTAINING PROTEIN"/>
    <property type="match status" value="1"/>
</dbReference>
<keyword evidence="2" id="KW-0378">Hydrolase</keyword>
<dbReference type="PANTHER" id="PTHR43283">
    <property type="entry name" value="BETA-LACTAMASE-RELATED"/>
    <property type="match status" value="1"/>
</dbReference>
<dbReference type="KEGG" id="emar:D1013_12165"/>
<gene>
    <name evidence="2" type="ORF">D1013_12165</name>
</gene>
<feature type="domain" description="Beta-lactamase-related" evidence="1">
    <location>
        <begin position="159"/>
        <end position="418"/>
    </location>
</feature>
<dbReference type="RefSeq" id="WP_121849088.1">
    <property type="nucleotide sequence ID" value="NZ_CP032050.1"/>
</dbReference>
<evidence type="ECO:0000313" key="3">
    <source>
        <dbReference type="Proteomes" id="UP000276309"/>
    </source>
</evidence>
<dbReference type="Gene3D" id="3.40.710.10">
    <property type="entry name" value="DD-peptidase/beta-lactamase superfamily"/>
    <property type="match status" value="1"/>
</dbReference>
<evidence type="ECO:0000313" key="2">
    <source>
        <dbReference type="EMBL" id="AYN68073.1"/>
    </source>
</evidence>
<dbReference type="InterPro" id="IPR050789">
    <property type="entry name" value="Diverse_Enzym_Activities"/>
</dbReference>
<dbReference type="AlphaFoldDB" id="A0A3G2L7B3"/>
<reference evidence="2 3" key="1">
    <citation type="submission" date="2018-08" db="EMBL/GenBank/DDBJ databases">
        <title>The reduced genetic potential of extracellular carbohydrate catabolism in Euzebyella marina RN62, a Flavobacteriia bacterium isolated from the hadal water.</title>
        <authorList>
            <person name="Xue C."/>
        </authorList>
    </citation>
    <scope>NUCLEOTIDE SEQUENCE [LARGE SCALE GENOMIC DNA]</scope>
    <source>
        <strain evidence="2 3">RN62</strain>
    </source>
</reference>
<dbReference type="Proteomes" id="UP000276309">
    <property type="component" value="Chromosome"/>
</dbReference>
<name>A0A3G2L7B3_9FLAO</name>
<proteinExistence type="predicted"/>